<dbReference type="RefSeq" id="XP_037897006.1">
    <property type="nucleotide sequence ID" value="XM_038041078.1"/>
</dbReference>
<dbReference type="RefSeq" id="XP_037896998.1">
    <property type="nucleotide sequence ID" value="XM_038041070.1"/>
</dbReference>
<evidence type="ECO:0000313" key="12">
    <source>
        <dbReference type="RefSeq" id="XP_037897000.1"/>
    </source>
</evidence>
<evidence type="ECO:0000256" key="5">
    <source>
        <dbReference type="ARBA" id="ARBA00023319"/>
    </source>
</evidence>
<feature type="region of interest" description="Disordered" evidence="6">
    <location>
        <begin position="639"/>
        <end position="707"/>
    </location>
</feature>
<feature type="compositionally biased region" description="Polar residues" evidence="6">
    <location>
        <begin position="1024"/>
        <end position="1034"/>
    </location>
</feature>
<feature type="compositionally biased region" description="Basic and acidic residues" evidence="6">
    <location>
        <begin position="1004"/>
        <end position="1014"/>
    </location>
</feature>
<dbReference type="GO" id="GO:0098609">
    <property type="term" value="P:cell-cell adhesion"/>
    <property type="evidence" value="ECO:0007669"/>
    <property type="project" value="TreeGrafter"/>
</dbReference>
<dbReference type="InterPro" id="IPR051275">
    <property type="entry name" value="Cell_adhesion_signaling"/>
</dbReference>
<keyword evidence="3" id="KW-1015">Disulfide bond</keyword>
<organism evidence="9 18">
    <name type="scientific">Glossina fuscipes</name>
    <dbReference type="NCBI Taxonomy" id="7396"/>
    <lineage>
        <taxon>Eukaryota</taxon>
        <taxon>Metazoa</taxon>
        <taxon>Ecdysozoa</taxon>
        <taxon>Arthropoda</taxon>
        <taxon>Hexapoda</taxon>
        <taxon>Insecta</taxon>
        <taxon>Pterygota</taxon>
        <taxon>Neoptera</taxon>
        <taxon>Endopterygota</taxon>
        <taxon>Diptera</taxon>
        <taxon>Brachycera</taxon>
        <taxon>Muscomorpha</taxon>
        <taxon>Hippoboscoidea</taxon>
        <taxon>Glossinidae</taxon>
        <taxon>Glossina</taxon>
    </lineage>
</organism>
<reference evidence="10 11" key="1">
    <citation type="submission" date="2025-04" db="UniProtKB">
        <authorList>
            <consortium name="RefSeq"/>
        </authorList>
    </citation>
    <scope>IDENTIFICATION</scope>
    <source>
        <tissue evidence="10 11">Whole body pupa</tissue>
    </source>
</reference>
<dbReference type="SUPFAM" id="SSF48726">
    <property type="entry name" value="Immunoglobulin"/>
    <property type="match status" value="5"/>
</dbReference>
<dbReference type="PROSITE" id="PS50835">
    <property type="entry name" value="IG_LIKE"/>
    <property type="match status" value="4"/>
</dbReference>
<dbReference type="Pfam" id="PF08205">
    <property type="entry name" value="C2-set_2"/>
    <property type="match status" value="1"/>
</dbReference>
<keyword evidence="2 7" id="KW-0472">Membrane</keyword>
<dbReference type="RefSeq" id="XP_037896999.1">
    <property type="nucleotide sequence ID" value="XM_038041071.1"/>
</dbReference>
<evidence type="ECO:0000256" key="6">
    <source>
        <dbReference type="SAM" id="MobiDB-lite"/>
    </source>
</evidence>
<feature type="compositionally biased region" description="Polar residues" evidence="6">
    <location>
        <begin position="659"/>
        <end position="671"/>
    </location>
</feature>
<name>A0A9C5ZAK4_9MUSC</name>
<evidence type="ECO:0000256" key="4">
    <source>
        <dbReference type="ARBA" id="ARBA00023180"/>
    </source>
</evidence>
<dbReference type="InterPro" id="IPR013162">
    <property type="entry name" value="CD80_C2-set"/>
</dbReference>
<keyword evidence="9" id="KW-1185">Reference proteome</keyword>
<evidence type="ECO:0000313" key="9">
    <source>
        <dbReference type="Proteomes" id="UP000092443"/>
    </source>
</evidence>
<evidence type="ECO:0000259" key="8">
    <source>
        <dbReference type="PROSITE" id="PS50835"/>
    </source>
</evidence>
<dbReference type="Gene3D" id="2.60.40.10">
    <property type="entry name" value="Immunoglobulins"/>
    <property type="match status" value="5"/>
</dbReference>
<dbReference type="InterPro" id="IPR007110">
    <property type="entry name" value="Ig-like_dom"/>
</dbReference>
<evidence type="ECO:0000256" key="3">
    <source>
        <dbReference type="ARBA" id="ARBA00023157"/>
    </source>
</evidence>
<evidence type="ECO:0000256" key="2">
    <source>
        <dbReference type="ARBA" id="ARBA00023136"/>
    </source>
</evidence>
<dbReference type="SMART" id="SM00408">
    <property type="entry name" value="IGc2"/>
    <property type="match status" value="3"/>
</dbReference>
<feature type="compositionally biased region" description="Low complexity" evidence="6">
    <location>
        <begin position="677"/>
        <end position="707"/>
    </location>
</feature>
<dbReference type="InterPro" id="IPR013783">
    <property type="entry name" value="Ig-like_fold"/>
</dbReference>
<feature type="region of interest" description="Disordered" evidence="6">
    <location>
        <begin position="837"/>
        <end position="865"/>
    </location>
</feature>
<evidence type="ECO:0000313" key="10">
    <source>
        <dbReference type="RefSeq" id="XP_037896998.1"/>
    </source>
</evidence>
<dbReference type="CDD" id="cd00096">
    <property type="entry name" value="Ig"/>
    <property type="match status" value="1"/>
</dbReference>
<dbReference type="GO" id="GO:0050839">
    <property type="term" value="F:cell adhesion molecule binding"/>
    <property type="evidence" value="ECO:0007669"/>
    <property type="project" value="TreeGrafter"/>
</dbReference>
<feature type="domain" description="Ig-like" evidence="8">
    <location>
        <begin position="199"/>
        <end position="304"/>
    </location>
</feature>
<feature type="transmembrane region" description="Helical" evidence="7">
    <location>
        <begin position="55"/>
        <end position="73"/>
    </location>
</feature>
<sequence>MRWVTRNSAYALIRTYTHANTMKPPLSIAPASGFSYSSSFICCRKGRMKASKLKTIKYLLVYAVISLICIQGINCFQRFSEQPKYTEVNPGQDALLTCKVIDKRGTCSWQKDNKPVGIYAKKYEWAARPSTPSGGSLHLDLHPPPMQIGGDCSLWIRSATLDFDDGLWECQVTASDFTTQDALTSQPVRLVVRVAPQRPRLEYEGTHVPPGHNITVDSGSLATAKCVSHYGNPPATLKWFLGDQEIEPIHLQTNITEPDNPRTWSATSVVQLTAMRERHGDILRCLAFHESYTAKSVPVEARLDIKYAPTIRLIGSPEIDLEEDKDALVLRCVADANPPASIVWRRAGRSEIASLQETLQLRPVGRRDAGLYTCQAQNSVGTSEQLSVQLDVKYPPKILSAGPDRLTTAPLFSPAAFECVADGNPMPTYKWVQRISHGSKYVERGHEPRLVVDNVTYDYQGEYECRATNYINGQERVAISEPVSLQVVGAPQILRLHPSMHTVLTRRGDAATLTFIVCADPRPQRIAWEWGSLRLDAGSATDRFRADDLLQDAREDCYLSTLHIHHTNEHDARPYYLVVENERGSDRHAIQLNVEGTFSEPLEMSYLLGTAGGCLAAIFILICLCIYALRVKKCCFKGSSGYKSSDKDSEKADLKSRSDSTSGPQGDSIYTTPAGFHHQQQQQQQQVQSQSQQLHHQQQAATTAAAAALTHNEHGSPEAMKPTNITTSVLDRTFDNLGNFLWHQEAEEFVEKYPQKRRSQLPTIVSSTLYNKPSVTHAMKKRSNGGELLTPYQRHQRDMFSGDLGIPEISSHVGSMVHTFETMALQREITERQRAQRKREHSEYLPEVTNSNESTPTSYNRGILTLNGTSNKKLQQLKKKSHDSRQKVIQHILLHQDHLQQSSSLYQKHLSVNIKHKNIHDSIHSSTSNSEVYYKNIDNDYRKNYICNAKTHLAETESYSQQSEASQIVTKAFEEVLANYEDLEEDEEESEGIETRRVKIFSESETGRKSEQFKKPAPLLPKDNITSASHSSINKNKHKTLPFNHFIKYLKASSPSTKLISASVAKMNCRGPIENSDHIPRVTPPSGHLLREVEGDERGDKQKQNFLRGSSLSHNFVHQLRVHKPHQKAQAPPIPLTKLTTSQALRQILLFPKRLKHSVEFLPEDGDVMNRKHYGKLEGIKKMEEDE</sequence>
<dbReference type="RefSeq" id="XP_037897004.1">
    <property type="nucleotide sequence ID" value="XM_038041076.1"/>
</dbReference>
<evidence type="ECO:0000256" key="7">
    <source>
        <dbReference type="SAM" id="Phobius"/>
    </source>
</evidence>
<evidence type="ECO:0000313" key="11">
    <source>
        <dbReference type="RefSeq" id="XP_037896999.1"/>
    </source>
</evidence>
<dbReference type="AlphaFoldDB" id="A0A9C5ZAK4"/>
<feature type="domain" description="Ig-like" evidence="8">
    <location>
        <begin position="309"/>
        <end position="389"/>
    </location>
</feature>
<dbReference type="PANTHER" id="PTHR11640:SF154">
    <property type="entry name" value="IRREGULAR CHIASM C-ROUGHEST PROTEIN-LIKE PROTEIN"/>
    <property type="match status" value="1"/>
</dbReference>
<gene>
    <name evidence="10 11 12 13 14 15 16 17 18" type="primary">LOC119642096</name>
</gene>
<evidence type="ECO:0000256" key="1">
    <source>
        <dbReference type="ARBA" id="ARBA00004479"/>
    </source>
</evidence>
<dbReference type="RefSeq" id="XP_037897002.1">
    <property type="nucleotide sequence ID" value="XM_038041074.1"/>
</dbReference>
<evidence type="ECO:0000313" key="16">
    <source>
        <dbReference type="RefSeq" id="XP_037897004.1"/>
    </source>
</evidence>
<keyword evidence="7" id="KW-0812">Transmembrane</keyword>
<dbReference type="RefSeq" id="XP_037897000.1">
    <property type="nucleotide sequence ID" value="XM_038041072.1"/>
</dbReference>
<evidence type="ECO:0000313" key="15">
    <source>
        <dbReference type="RefSeq" id="XP_037897003.1"/>
    </source>
</evidence>
<dbReference type="GO" id="GO:0005886">
    <property type="term" value="C:plasma membrane"/>
    <property type="evidence" value="ECO:0007669"/>
    <property type="project" value="TreeGrafter"/>
</dbReference>
<dbReference type="RefSeq" id="XP_037897005.1">
    <property type="nucleotide sequence ID" value="XM_038041077.1"/>
</dbReference>
<feature type="compositionally biased region" description="Polar residues" evidence="6">
    <location>
        <begin position="848"/>
        <end position="865"/>
    </location>
</feature>
<dbReference type="Proteomes" id="UP000092443">
    <property type="component" value="Unplaced"/>
</dbReference>
<dbReference type="InterPro" id="IPR003599">
    <property type="entry name" value="Ig_sub"/>
</dbReference>
<proteinExistence type="predicted"/>
<dbReference type="GO" id="GO:0005911">
    <property type="term" value="C:cell-cell junction"/>
    <property type="evidence" value="ECO:0007669"/>
    <property type="project" value="TreeGrafter"/>
</dbReference>
<feature type="region of interest" description="Disordered" evidence="6">
    <location>
        <begin position="1004"/>
        <end position="1036"/>
    </location>
</feature>
<evidence type="ECO:0000313" key="17">
    <source>
        <dbReference type="RefSeq" id="XP_037897005.1"/>
    </source>
</evidence>
<dbReference type="KEGG" id="gfs:119642096"/>
<feature type="transmembrane region" description="Helical" evidence="7">
    <location>
        <begin position="606"/>
        <end position="629"/>
    </location>
</feature>
<feature type="domain" description="Ig-like" evidence="8">
    <location>
        <begin position="396"/>
        <end position="484"/>
    </location>
</feature>
<keyword evidence="5" id="KW-0393">Immunoglobulin domain</keyword>
<keyword evidence="7" id="KW-1133">Transmembrane helix</keyword>
<dbReference type="SMART" id="SM00409">
    <property type="entry name" value="IG"/>
    <property type="match status" value="5"/>
</dbReference>
<protein>
    <submittedName>
        <fullName evidence="10 11">Irregular chiasm C-roughest protein isoform X1</fullName>
    </submittedName>
</protein>
<evidence type="ECO:0000313" key="18">
    <source>
        <dbReference type="RefSeq" id="XP_037897006.1"/>
    </source>
</evidence>
<dbReference type="RefSeq" id="XP_037897001.1">
    <property type="nucleotide sequence ID" value="XM_038041073.1"/>
</dbReference>
<keyword evidence="4" id="KW-0325">Glycoprotein</keyword>
<evidence type="ECO:0000313" key="14">
    <source>
        <dbReference type="RefSeq" id="XP_037897002.1"/>
    </source>
</evidence>
<feature type="compositionally biased region" description="Basic and acidic residues" evidence="6">
    <location>
        <begin position="644"/>
        <end position="658"/>
    </location>
</feature>
<evidence type="ECO:0000313" key="13">
    <source>
        <dbReference type="RefSeq" id="XP_037897001.1"/>
    </source>
</evidence>
<dbReference type="PANTHER" id="PTHR11640">
    <property type="entry name" value="NEPHRIN"/>
    <property type="match status" value="1"/>
</dbReference>
<dbReference type="GeneID" id="119642096"/>
<accession>A0A9C5ZAK4</accession>
<dbReference type="InterPro" id="IPR003598">
    <property type="entry name" value="Ig_sub2"/>
</dbReference>
<dbReference type="InterPro" id="IPR036179">
    <property type="entry name" value="Ig-like_dom_sf"/>
</dbReference>
<dbReference type="Pfam" id="PF13927">
    <property type="entry name" value="Ig_3"/>
    <property type="match status" value="2"/>
</dbReference>
<feature type="domain" description="Ig-like" evidence="8">
    <location>
        <begin position="77"/>
        <end position="184"/>
    </location>
</feature>
<dbReference type="RefSeq" id="XP_037897003.1">
    <property type="nucleotide sequence ID" value="XM_038041075.1"/>
</dbReference>
<comment type="subcellular location">
    <subcellularLocation>
        <location evidence="1">Membrane</location>
        <topology evidence="1">Single-pass type I membrane protein</topology>
    </subcellularLocation>
</comment>